<keyword evidence="3 6" id="KW-0812">Transmembrane</keyword>
<organism evidence="7 8">
    <name type="scientific">Candidatus Sediminicultor quintus</name>
    <dbReference type="NCBI Taxonomy" id="1797291"/>
    <lineage>
        <taxon>Bacteria</taxon>
        <taxon>Pseudomonadati</taxon>
        <taxon>Atribacterota</taxon>
        <taxon>Candidatus Phoenicimicrobiia</taxon>
        <taxon>Candidatus Pheonicimicrobiales</taxon>
        <taxon>Candidatus Phoenicimicrobiaceae</taxon>
        <taxon>Candidatus Sediminicultor</taxon>
    </lineage>
</organism>
<evidence type="ECO:0000313" key="8">
    <source>
        <dbReference type="Proteomes" id="UP000177701"/>
    </source>
</evidence>
<feature type="transmembrane region" description="Helical" evidence="6">
    <location>
        <begin position="196"/>
        <end position="218"/>
    </location>
</feature>
<dbReference type="STRING" id="1797291.A2V47_03690"/>
<gene>
    <name evidence="7" type="ORF">A2V47_03690</name>
</gene>
<evidence type="ECO:0000256" key="2">
    <source>
        <dbReference type="ARBA" id="ARBA00022475"/>
    </source>
</evidence>
<dbReference type="GO" id="GO:0022857">
    <property type="term" value="F:transmembrane transporter activity"/>
    <property type="evidence" value="ECO:0007669"/>
    <property type="project" value="InterPro"/>
</dbReference>
<dbReference type="InterPro" id="IPR001851">
    <property type="entry name" value="ABC_transp_permease"/>
</dbReference>
<keyword evidence="2" id="KW-1003">Cell membrane</keyword>
<evidence type="ECO:0000256" key="1">
    <source>
        <dbReference type="ARBA" id="ARBA00004651"/>
    </source>
</evidence>
<keyword evidence="4 6" id="KW-1133">Transmembrane helix</keyword>
<name>A0A1F5A6G4_9BACT</name>
<evidence type="ECO:0000256" key="3">
    <source>
        <dbReference type="ARBA" id="ARBA00022692"/>
    </source>
</evidence>
<keyword evidence="5 6" id="KW-0472">Membrane</keyword>
<accession>A0A1F5A6G4</accession>
<feature type="transmembrane region" description="Helical" evidence="6">
    <location>
        <begin position="149"/>
        <end position="166"/>
    </location>
</feature>
<comment type="caution">
    <text evidence="7">The sequence shown here is derived from an EMBL/GenBank/DDBJ whole genome shotgun (WGS) entry which is preliminary data.</text>
</comment>
<sequence>MQLITTLLLVTIRAGTSLLYATLGEVYTERSGILNLGVEGMMMMGALTAFTVVYRTGNLLFGVLAAMLAGGCMALLHAFLSVSMRANQVVSGLSLTLFGTGFASYLGQRLGPAENSFNLTGLTGERFPIIKIPFLGDIPVLSAFLQQDVLTYLLYIIVPLAWFYLYRTRDGLSLRSVGENPRTAAAVGINVTKIRYTYTVLGGMLVGLGGAHLTLAYTPGWSENITGGRGWIVIALVIFSGWNPARAVFGAILFGGINAVQYRMQAAGTVIPASFLNMAPYLLTVIVLAAMTILSRKKKTSFSSPSALGTSFSIEDK</sequence>
<feature type="transmembrane region" description="Helical" evidence="6">
    <location>
        <begin position="59"/>
        <end position="80"/>
    </location>
</feature>
<reference evidence="7 8" key="1">
    <citation type="journal article" date="2016" name="Nat. Commun.">
        <title>Thousands of microbial genomes shed light on interconnected biogeochemical processes in an aquifer system.</title>
        <authorList>
            <person name="Anantharaman K."/>
            <person name="Brown C.T."/>
            <person name="Hug L.A."/>
            <person name="Sharon I."/>
            <person name="Castelle C.J."/>
            <person name="Probst A.J."/>
            <person name="Thomas B.C."/>
            <person name="Singh A."/>
            <person name="Wilkins M.J."/>
            <person name="Karaoz U."/>
            <person name="Brodie E.L."/>
            <person name="Williams K.H."/>
            <person name="Hubbard S.S."/>
            <person name="Banfield J.F."/>
        </authorList>
    </citation>
    <scope>NUCLEOTIDE SEQUENCE [LARGE SCALE GENOMIC DNA]</scope>
</reference>
<comment type="subcellular location">
    <subcellularLocation>
        <location evidence="1">Cell membrane</location>
        <topology evidence="1">Multi-pass membrane protein</topology>
    </subcellularLocation>
</comment>
<evidence type="ECO:0000256" key="5">
    <source>
        <dbReference type="ARBA" id="ARBA00023136"/>
    </source>
</evidence>
<dbReference type="PANTHER" id="PTHR43370:SF2">
    <property type="entry name" value="ABC TRANSPORTER PERMEASE PROTEIN"/>
    <property type="match status" value="1"/>
</dbReference>
<feature type="transmembrane region" description="Helical" evidence="6">
    <location>
        <begin position="86"/>
        <end position="106"/>
    </location>
</feature>
<feature type="transmembrane region" description="Helical" evidence="6">
    <location>
        <begin position="274"/>
        <end position="294"/>
    </location>
</feature>
<evidence type="ECO:0000313" key="7">
    <source>
        <dbReference type="EMBL" id="OGD13908.1"/>
    </source>
</evidence>
<dbReference type="AlphaFoldDB" id="A0A1F5A6G4"/>
<dbReference type="PANTHER" id="PTHR43370">
    <property type="entry name" value="SUGAR ABC TRANSPORTER INTEGRAL MEMBRANE PROTEIN-RELATED"/>
    <property type="match status" value="1"/>
</dbReference>
<dbReference type="Proteomes" id="UP000177701">
    <property type="component" value="Unassembled WGS sequence"/>
</dbReference>
<evidence type="ECO:0000256" key="4">
    <source>
        <dbReference type="ARBA" id="ARBA00022989"/>
    </source>
</evidence>
<dbReference type="EMBL" id="MEYH01000097">
    <property type="protein sequence ID" value="OGD13908.1"/>
    <property type="molecule type" value="Genomic_DNA"/>
</dbReference>
<dbReference type="CDD" id="cd06580">
    <property type="entry name" value="TM_PBP1_transp_TpRbsC_like"/>
    <property type="match status" value="1"/>
</dbReference>
<protein>
    <submittedName>
        <fullName evidence="7">ABC transporter permease</fullName>
    </submittedName>
</protein>
<evidence type="ECO:0000256" key="6">
    <source>
        <dbReference type="SAM" id="Phobius"/>
    </source>
</evidence>
<dbReference type="Pfam" id="PF02653">
    <property type="entry name" value="BPD_transp_2"/>
    <property type="match status" value="1"/>
</dbReference>
<proteinExistence type="predicted"/>
<feature type="transmembrane region" description="Helical" evidence="6">
    <location>
        <begin position="33"/>
        <end position="52"/>
    </location>
</feature>
<feature type="transmembrane region" description="Helical" evidence="6">
    <location>
        <begin position="230"/>
        <end position="254"/>
    </location>
</feature>
<dbReference type="GO" id="GO:0005886">
    <property type="term" value="C:plasma membrane"/>
    <property type="evidence" value="ECO:0007669"/>
    <property type="project" value="UniProtKB-SubCell"/>
</dbReference>